<dbReference type="SUPFAM" id="SSF56112">
    <property type="entry name" value="Protein kinase-like (PK-like)"/>
    <property type="match status" value="1"/>
</dbReference>
<sequence length="154" mass="18235">MAVECIVHAQRHAHVRYTQQLDLNSVFTFSLRHRNLNSFFGVCDNAPEFRIHWEYCSRESLHDVIQRSYLPVGWAFRTYWMRNLSKGEVTSHIFMNEVFEHAEWNVFNCDYGGCQVLDRRRTHKRPTIFPDCPGLFDSVDRDILFNLPGQRGIP</sequence>
<protein>
    <submittedName>
        <fullName evidence="1">Guanylate cyclase 2D/E/F</fullName>
    </submittedName>
</protein>
<proteinExistence type="predicted"/>
<dbReference type="Gene3D" id="1.10.510.10">
    <property type="entry name" value="Transferase(Phosphotransferase) domain 1"/>
    <property type="match status" value="1"/>
</dbReference>
<evidence type="ECO:0000313" key="2">
    <source>
        <dbReference type="Proteomes" id="UP000008909"/>
    </source>
</evidence>
<keyword evidence="2" id="KW-1185">Reference proteome</keyword>
<reference evidence="1" key="1">
    <citation type="journal article" date="2011" name="Genome Biol.">
        <title>The draft genome of the carcinogenic human liver fluke Clonorchis sinensis.</title>
        <authorList>
            <person name="Wang X."/>
            <person name="Chen W."/>
            <person name="Huang Y."/>
            <person name="Sun J."/>
            <person name="Men J."/>
            <person name="Liu H."/>
            <person name="Luo F."/>
            <person name="Guo L."/>
            <person name="Lv X."/>
            <person name="Deng C."/>
            <person name="Zhou C."/>
            <person name="Fan Y."/>
            <person name="Li X."/>
            <person name="Huang L."/>
            <person name="Hu Y."/>
            <person name="Liang C."/>
            <person name="Hu X."/>
            <person name="Xu J."/>
            <person name="Yu X."/>
        </authorList>
    </citation>
    <scope>NUCLEOTIDE SEQUENCE [LARGE SCALE GENOMIC DNA]</scope>
    <source>
        <strain evidence="1">Henan</strain>
    </source>
</reference>
<dbReference type="AlphaFoldDB" id="G7YQY6"/>
<reference key="2">
    <citation type="submission" date="2011-10" db="EMBL/GenBank/DDBJ databases">
        <title>The genome and transcriptome sequence of Clonorchis sinensis provide insights into the carcinogenic liver fluke.</title>
        <authorList>
            <person name="Wang X."/>
            <person name="Huang Y."/>
            <person name="Chen W."/>
            <person name="Liu H."/>
            <person name="Guo L."/>
            <person name="Chen Y."/>
            <person name="Luo F."/>
            <person name="Zhou W."/>
            <person name="Sun J."/>
            <person name="Mao Q."/>
            <person name="Liang P."/>
            <person name="Zhou C."/>
            <person name="Tian Y."/>
            <person name="Men J."/>
            <person name="Lv X."/>
            <person name="Huang L."/>
            <person name="Zhou J."/>
            <person name="Hu Y."/>
            <person name="Li R."/>
            <person name="Zhang F."/>
            <person name="Lei H."/>
            <person name="Li X."/>
            <person name="Hu X."/>
            <person name="Liang C."/>
            <person name="Xu J."/>
            <person name="Wu Z."/>
            <person name="Yu X."/>
        </authorList>
    </citation>
    <scope>NUCLEOTIDE SEQUENCE</scope>
    <source>
        <strain>Henan</strain>
    </source>
</reference>
<accession>G7YQY6</accession>
<name>G7YQY6_CLOSI</name>
<dbReference type="InterPro" id="IPR011009">
    <property type="entry name" value="Kinase-like_dom_sf"/>
</dbReference>
<dbReference type="Proteomes" id="UP000008909">
    <property type="component" value="Unassembled WGS sequence"/>
</dbReference>
<evidence type="ECO:0000313" key="1">
    <source>
        <dbReference type="EMBL" id="GAA55366.1"/>
    </source>
</evidence>
<organism evidence="1 2">
    <name type="scientific">Clonorchis sinensis</name>
    <name type="common">Chinese liver fluke</name>
    <dbReference type="NCBI Taxonomy" id="79923"/>
    <lineage>
        <taxon>Eukaryota</taxon>
        <taxon>Metazoa</taxon>
        <taxon>Spiralia</taxon>
        <taxon>Lophotrochozoa</taxon>
        <taxon>Platyhelminthes</taxon>
        <taxon>Trematoda</taxon>
        <taxon>Digenea</taxon>
        <taxon>Opisthorchiida</taxon>
        <taxon>Opisthorchiata</taxon>
        <taxon>Opisthorchiidae</taxon>
        <taxon>Clonorchis</taxon>
    </lineage>
</organism>
<dbReference type="EMBL" id="DF144002">
    <property type="protein sequence ID" value="GAA55366.1"/>
    <property type="molecule type" value="Genomic_DNA"/>
</dbReference>
<gene>
    <name evidence="1" type="ORF">CLF_107719</name>
</gene>